<keyword evidence="1" id="KW-0812">Transmembrane</keyword>
<accession>A0A0A8XRY4</accession>
<sequence length="27" mass="3111">MSCTTTILLYCCTRICVVAYMFITMDN</sequence>
<reference evidence="2" key="2">
    <citation type="journal article" date="2015" name="Data Brief">
        <title>Shoot transcriptome of the giant reed, Arundo donax.</title>
        <authorList>
            <person name="Barrero R.A."/>
            <person name="Guerrero F.D."/>
            <person name="Moolhuijzen P."/>
            <person name="Goolsby J.A."/>
            <person name="Tidwell J."/>
            <person name="Bellgard S.E."/>
            <person name="Bellgard M.I."/>
        </authorList>
    </citation>
    <scope>NUCLEOTIDE SEQUENCE</scope>
    <source>
        <tissue evidence="2">Shoot tissue taken approximately 20 cm above the soil surface</tissue>
    </source>
</reference>
<keyword evidence="1" id="KW-0472">Membrane</keyword>
<feature type="transmembrane region" description="Helical" evidence="1">
    <location>
        <begin position="7"/>
        <end position="25"/>
    </location>
</feature>
<name>A0A0A8XRY4_ARUDO</name>
<evidence type="ECO:0000256" key="1">
    <source>
        <dbReference type="SAM" id="Phobius"/>
    </source>
</evidence>
<dbReference type="EMBL" id="GBRH01281196">
    <property type="protein sequence ID" value="JAD16699.1"/>
    <property type="molecule type" value="Transcribed_RNA"/>
</dbReference>
<reference evidence="2" key="1">
    <citation type="submission" date="2014-09" db="EMBL/GenBank/DDBJ databases">
        <authorList>
            <person name="Magalhaes I.L.F."/>
            <person name="Oliveira U."/>
            <person name="Santos F.R."/>
            <person name="Vidigal T.H.D.A."/>
            <person name="Brescovit A.D."/>
            <person name="Santos A.J."/>
        </authorList>
    </citation>
    <scope>NUCLEOTIDE SEQUENCE</scope>
    <source>
        <tissue evidence="2">Shoot tissue taken approximately 20 cm above the soil surface</tissue>
    </source>
</reference>
<organism evidence="2">
    <name type="scientific">Arundo donax</name>
    <name type="common">Giant reed</name>
    <name type="synonym">Donax arundinaceus</name>
    <dbReference type="NCBI Taxonomy" id="35708"/>
    <lineage>
        <taxon>Eukaryota</taxon>
        <taxon>Viridiplantae</taxon>
        <taxon>Streptophyta</taxon>
        <taxon>Embryophyta</taxon>
        <taxon>Tracheophyta</taxon>
        <taxon>Spermatophyta</taxon>
        <taxon>Magnoliopsida</taxon>
        <taxon>Liliopsida</taxon>
        <taxon>Poales</taxon>
        <taxon>Poaceae</taxon>
        <taxon>PACMAD clade</taxon>
        <taxon>Arundinoideae</taxon>
        <taxon>Arundineae</taxon>
        <taxon>Arundo</taxon>
    </lineage>
</organism>
<proteinExistence type="predicted"/>
<dbReference type="AlphaFoldDB" id="A0A0A8XRY4"/>
<protein>
    <submittedName>
        <fullName evidence="2">Uncharacterized protein</fullName>
    </submittedName>
</protein>
<evidence type="ECO:0000313" key="2">
    <source>
        <dbReference type="EMBL" id="JAD16699.1"/>
    </source>
</evidence>
<keyword evidence="1" id="KW-1133">Transmembrane helix</keyword>